<dbReference type="InterPro" id="IPR046347">
    <property type="entry name" value="bZIP_sf"/>
</dbReference>
<dbReference type="Proteomes" id="UP000290572">
    <property type="component" value="Unassembled WGS sequence"/>
</dbReference>
<dbReference type="SMART" id="SM00338">
    <property type="entry name" value="BRLZ"/>
    <property type="match status" value="1"/>
</dbReference>
<dbReference type="PROSITE" id="PS00036">
    <property type="entry name" value="BZIP_BASIC"/>
    <property type="match status" value="1"/>
</dbReference>
<sequence length="147" mass="16474">MRVLNTTAPSSTMSFTDEAVSILTSSSLLARSLLGRTTGLKRKEATSPNMSSARRKREFIPHEKKDEGYWDKRRKNNEAAKRSREKRRVNDMVLENRVLALLEENASPKVDRNLDEVSEIRAVCQKTPVSPHLVVPALGAPSSLKTD</sequence>
<keyword evidence="5" id="KW-0539">Nucleus</keyword>
<accession>A0A498NQ13</accession>
<evidence type="ECO:0000256" key="2">
    <source>
        <dbReference type="ARBA" id="ARBA00023015"/>
    </source>
</evidence>
<evidence type="ECO:0000256" key="3">
    <source>
        <dbReference type="ARBA" id="ARBA00023125"/>
    </source>
</evidence>
<dbReference type="Gene3D" id="1.20.5.170">
    <property type="match status" value="1"/>
</dbReference>
<feature type="domain" description="BZIP" evidence="7">
    <location>
        <begin position="66"/>
        <end position="107"/>
    </location>
</feature>
<name>A0A498NQ13_LABRO</name>
<dbReference type="AlphaFoldDB" id="A0A498NQ13"/>
<dbReference type="PROSITE" id="PS50217">
    <property type="entry name" value="BZIP"/>
    <property type="match status" value="1"/>
</dbReference>
<keyword evidence="9" id="KW-1185">Reference proteome</keyword>
<dbReference type="GO" id="GO:0007623">
    <property type="term" value="P:circadian rhythm"/>
    <property type="evidence" value="ECO:0007669"/>
    <property type="project" value="TreeGrafter"/>
</dbReference>
<dbReference type="InterPro" id="IPR047229">
    <property type="entry name" value="NFIL3-like"/>
</dbReference>
<dbReference type="EMBL" id="QBIY01011216">
    <property type="protein sequence ID" value="RXN34003.1"/>
    <property type="molecule type" value="Genomic_DNA"/>
</dbReference>
<dbReference type="STRING" id="84645.A0A498NQ13"/>
<evidence type="ECO:0000256" key="4">
    <source>
        <dbReference type="ARBA" id="ARBA00023163"/>
    </source>
</evidence>
<dbReference type="GO" id="GO:0005634">
    <property type="term" value="C:nucleus"/>
    <property type="evidence" value="ECO:0007669"/>
    <property type="project" value="TreeGrafter"/>
</dbReference>
<feature type="region of interest" description="Disordered" evidence="6">
    <location>
        <begin position="39"/>
        <end position="86"/>
    </location>
</feature>
<dbReference type="PANTHER" id="PTHR15284:SF6">
    <property type="entry name" value="HYPOTHETICAL LOC799271-RELATED"/>
    <property type="match status" value="1"/>
</dbReference>
<evidence type="ECO:0000313" key="8">
    <source>
        <dbReference type="EMBL" id="RXN34003.1"/>
    </source>
</evidence>
<evidence type="ECO:0000256" key="5">
    <source>
        <dbReference type="ARBA" id="ARBA00023242"/>
    </source>
</evidence>
<dbReference type="InterPro" id="IPR004827">
    <property type="entry name" value="bZIP"/>
</dbReference>
<dbReference type="GO" id="GO:0003677">
    <property type="term" value="F:DNA binding"/>
    <property type="evidence" value="ECO:0007669"/>
    <property type="project" value="UniProtKB-KW"/>
</dbReference>
<reference evidence="8 9" key="1">
    <citation type="submission" date="2018-03" db="EMBL/GenBank/DDBJ databases">
        <title>Draft genome sequence of Rohu Carp (Labeo rohita).</title>
        <authorList>
            <person name="Das P."/>
            <person name="Kushwaha B."/>
            <person name="Joshi C.G."/>
            <person name="Kumar D."/>
            <person name="Nagpure N.S."/>
            <person name="Sahoo L."/>
            <person name="Das S.P."/>
            <person name="Bit A."/>
            <person name="Patnaik S."/>
            <person name="Meher P.K."/>
            <person name="Jayasankar P."/>
            <person name="Koringa P.G."/>
            <person name="Patel N.V."/>
            <person name="Hinsu A.T."/>
            <person name="Kumar R."/>
            <person name="Pandey M."/>
            <person name="Agarwal S."/>
            <person name="Srivastava S."/>
            <person name="Singh M."/>
            <person name="Iquebal M.A."/>
            <person name="Jaiswal S."/>
            <person name="Angadi U.B."/>
            <person name="Kumar N."/>
            <person name="Raza M."/>
            <person name="Shah T.M."/>
            <person name="Rai A."/>
            <person name="Jena J.K."/>
        </authorList>
    </citation>
    <scope>NUCLEOTIDE SEQUENCE [LARGE SCALE GENOMIC DNA]</scope>
    <source>
        <strain evidence="8">DASCIFA01</strain>
        <tissue evidence="8">Testis</tissue>
    </source>
</reference>
<dbReference type="PANTHER" id="PTHR15284">
    <property type="entry name" value="NUCLEAR FACTOR INTERLEUKIN-3-REGULATED PROTEIN"/>
    <property type="match status" value="1"/>
</dbReference>
<feature type="compositionally biased region" description="Basic and acidic residues" evidence="6">
    <location>
        <begin position="58"/>
        <end position="82"/>
    </location>
</feature>
<evidence type="ECO:0000313" key="9">
    <source>
        <dbReference type="Proteomes" id="UP000290572"/>
    </source>
</evidence>
<keyword evidence="4" id="KW-0804">Transcription</keyword>
<dbReference type="GO" id="GO:0003700">
    <property type="term" value="F:DNA-binding transcription factor activity"/>
    <property type="evidence" value="ECO:0007669"/>
    <property type="project" value="InterPro"/>
</dbReference>
<protein>
    <submittedName>
        <fullName evidence="8">Nuclear factor interleukin-3-regulated-like protein</fullName>
    </submittedName>
</protein>
<evidence type="ECO:0000256" key="1">
    <source>
        <dbReference type="ARBA" id="ARBA00006079"/>
    </source>
</evidence>
<evidence type="ECO:0000259" key="7">
    <source>
        <dbReference type="PROSITE" id="PS50217"/>
    </source>
</evidence>
<proteinExistence type="inferred from homology"/>
<gene>
    <name evidence="8" type="ORF">ROHU_004193</name>
</gene>
<dbReference type="FunFam" id="1.20.5.170:FF:000025">
    <property type="entry name" value="nuclear factor interleukin-3-regulated protein-like"/>
    <property type="match status" value="1"/>
</dbReference>
<dbReference type="SUPFAM" id="SSF57959">
    <property type="entry name" value="Leucine zipper domain"/>
    <property type="match status" value="1"/>
</dbReference>
<dbReference type="Pfam" id="PF07716">
    <property type="entry name" value="bZIP_2"/>
    <property type="match status" value="1"/>
</dbReference>
<keyword evidence="3" id="KW-0238">DNA-binding</keyword>
<comment type="caution">
    <text evidence="8">The sequence shown here is derived from an EMBL/GenBank/DDBJ whole genome shotgun (WGS) entry which is preliminary data.</text>
</comment>
<comment type="similarity">
    <text evidence="1">Belongs to the bZIP family. NFIL3 subfamily.</text>
</comment>
<keyword evidence="2" id="KW-0805">Transcription regulation</keyword>
<organism evidence="8 9">
    <name type="scientific">Labeo rohita</name>
    <name type="common">Indian major carp</name>
    <name type="synonym">Cyprinus rohita</name>
    <dbReference type="NCBI Taxonomy" id="84645"/>
    <lineage>
        <taxon>Eukaryota</taxon>
        <taxon>Metazoa</taxon>
        <taxon>Chordata</taxon>
        <taxon>Craniata</taxon>
        <taxon>Vertebrata</taxon>
        <taxon>Euteleostomi</taxon>
        <taxon>Actinopterygii</taxon>
        <taxon>Neopterygii</taxon>
        <taxon>Teleostei</taxon>
        <taxon>Ostariophysi</taxon>
        <taxon>Cypriniformes</taxon>
        <taxon>Cyprinidae</taxon>
        <taxon>Labeoninae</taxon>
        <taxon>Labeonini</taxon>
        <taxon>Labeo</taxon>
    </lineage>
</organism>
<evidence type="ECO:0000256" key="6">
    <source>
        <dbReference type="SAM" id="MobiDB-lite"/>
    </source>
</evidence>